<dbReference type="InterPro" id="IPR024704">
    <property type="entry name" value="SMC"/>
</dbReference>
<comment type="domain">
    <text evidence="6">Contains large globular domains required for ATP hydrolysis at each terminus and a third globular domain forming a flexible hinge near the middle of the molecule. These domains are separated by coiled-coil structures.</text>
</comment>
<dbReference type="Gene3D" id="3.40.50.300">
    <property type="entry name" value="P-loop containing nucleotide triphosphate hydrolases"/>
    <property type="match status" value="2"/>
</dbReference>
<keyword evidence="1 6" id="KW-0963">Cytoplasm</keyword>
<dbReference type="PIRSF" id="PIRSF005719">
    <property type="entry name" value="SMC"/>
    <property type="match status" value="1"/>
</dbReference>
<accession>A0ABY5BNP7</accession>
<keyword evidence="5 6" id="KW-0238">DNA-binding</keyword>
<evidence type="ECO:0000256" key="7">
    <source>
        <dbReference type="SAM" id="MobiDB-lite"/>
    </source>
</evidence>
<comment type="subunit">
    <text evidence="6">Homodimer.</text>
</comment>
<gene>
    <name evidence="6 9" type="primary">smc</name>
    <name evidence="9" type="ORF">M3M35_01165</name>
</gene>
<dbReference type="SUPFAM" id="SSF52540">
    <property type="entry name" value="P-loop containing nucleoside triphosphate hydrolases"/>
    <property type="match status" value="1"/>
</dbReference>
<evidence type="ECO:0000256" key="2">
    <source>
        <dbReference type="ARBA" id="ARBA00022741"/>
    </source>
</evidence>
<dbReference type="InterPro" id="IPR036277">
    <property type="entry name" value="SMC_hinge_sf"/>
</dbReference>
<feature type="domain" description="SMC hinge" evidence="8">
    <location>
        <begin position="519"/>
        <end position="638"/>
    </location>
</feature>
<dbReference type="SMART" id="SM00968">
    <property type="entry name" value="SMC_hinge"/>
    <property type="match status" value="1"/>
</dbReference>
<evidence type="ECO:0000259" key="8">
    <source>
        <dbReference type="SMART" id="SM00968"/>
    </source>
</evidence>
<keyword evidence="10" id="KW-1185">Reference proteome</keyword>
<comment type="subcellular location">
    <subcellularLocation>
        <location evidence="6">Cytoplasm</location>
    </subcellularLocation>
</comment>
<proteinExistence type="inferred from homology"/>
<dbReference type="InterPro" id="IPR003395">
    <property type="entry name" value="RecF/RecN/SMC_N"/>
</dbReference>
<dbReference type="NCBIfam" id="TIGR02168">
    <property type="entry name" value="SMC_prok_B"/>
    <property type="match status" value="1"/>
</dbReference>
<sequence>MKLQSIQISGFKSFADRTVIECQDGLTGIVGPNGSGKSNVIEAIRWALGEQSAKQLRGHKMKDVIFSGSNDRRPLNRAEVSLVFDNADHYLPTDYSEVKITRRYYRNGESTYLLNDQECLLREIQQLFLDTGLGEGSLSIISQGNVDDILAGDVEKRRAVIETAAGVYRYKKQKAESEKKLTETQANVDRVSDIAHELGKQLAPLQEQSETASLYLRQQQRLEQLRFTQLTRRADHLQQTHQATQNQVTQQTTKQRQLTEQLEQLRDQKQTLHQQLTATQQAREQQQQQLLTDTKTLENATGEAKLRQQQLEFKRTQLQELERQRTDNQTQLQQLEQQVQTAQTTVQTTTNQLNQLEQEIADSDATAKLKQVESEEAALETARSQYVTLMQQLTNQKNEVRMASRMSEQQRQAYQEKLRQKRQLETEQQRLEQALQAAQEQVTAIKHQASAAQASQQQMQARVDELSNQQDQLQQAWYQQLRDFQTVKTERDSLQNMVAGHNNLYRGTRNLLKHQQDLSGVLGPVADLMQVDDQYLVAIETTLGGALQQVVMQTVAATRQAIHYLSQHQLGRVTFLPLDAINERFVSPSLLQVAREQPGLVGVAADLVTMPENLTRVKNHLLGNVLVTTNLQQATQLSHKLRRRVKIVTLNGEVVNAGGSITGGKNQHEPNGILRQKHQLATLTSQAQTLQTKLKQQEEQLAAVKQAEQSAQAKRDEAYQQESSHTAELKAQAERVSSLSTALTKQKREVAALELQLQHADDESDHSEATTPQQIQATEAKIAENQARVRELKQAIQQHKADQQRSQATLMEQQQRLSQIRERLKQARQQVQTETAQRDKAATEGTQLTQQVTQLQQELEQLQTVTEVDPEQLQVRIERQQHALAESKQRASEFQAADEANERELTTTQQALTTVQRDLQQAQLQASLQEQETAKLQRELGDLQAQSQQPLQVVDLDVEALEQELQTVQDTITELGPVNVGAIAAYEELKNRADFVNGQLDDLLAAKQQLLEIMNQMDQTVKQRFQRTFDQVATAFTAVFRHIFGGGEAKLKLADPHHLLTTGIDILVKPPGKRYRDLSLLSGGEKALTALALLFAVLQVKPVPFVILDEAESALDPANVDRFARYMQKLKQHTQFIVITHRKETMVYADQLVGITMQDSGVSKLVSVNLEATQKKEK</sequence>
<feature type="region of interest" description="Disordered" evidence="7">
    <location>
        <begin position="707"/>
        <end position="731"/>
    </location>
</feature>
<dbReference type="RefSeq" id="WP_252750198.1">
    <property type="nucleotide sequence ID" value="NZ_CP097116.1"/>
</dbReference>
<dbReference type="InterPro" id="IPR010935">
    <property type="entry name" value="SMC_hinge"/>
</dbReference>
<dbReference type="InterPro" id="IPR027417">
    <property type="entry name" value="P-loop_NTPase"/>
</dbReference>
<evidence type="ECO:0000256" key="1">
    <source>
        <dbReference type="ARBA" id="ARBA00022490"/>
    </source>
</evidence>
<evidence type="ECO:0000313" key="9">
    <source>
        <dbReference type="EMBL" id="USS85303.1"/>
    </source>
</evidence>
<dbReference type="Proteomes" id="UP001056707">
    <property type="component" value="Chromosome"/>
</dbReference>
<feature type="binding site" evidence="6">
    <location>
        <begin position="32"/>
        <end position="39"/>
    </location>
    <ligand>
        <name>ATP</name>
        <dbReference type="ChEBI" id="CHEBI:30616"/>
    </ligand>
</feature>
<evidence type="ECO:0000256" key="3">
    <source>
        <dbReference type="ARBA" id="ARBA00022840"/>
    </source>
</evidence>
<name>A0ABY5BNP7_9LACO</name>
<dbReference type="Gene3D" id="3.30.70.1620">
    <property type="match status" value="1"/>
</dbReference>
<comment type="caution">
    <text evidence="6">Lacks conserved residue(s) required for the propagation of feature annotation.</text>
</comment>
<evidence type="ECO:0000313" key="10">
    <source>
        <dbReference type="Proteomes" id="UP001056707"/>
    </source>
</evidence>
<dbReference type="EMBL" id="CP097116">
    <property type="protein sequence ID" value="USS85303.1"/>
    <property type="molecule type" value="Genomic_DNA"/>
</dbReference>
<comment type="function">
    <text evidence="6">Required for chromosome condensation and partitioning.</text>
</comment>
<dbReference type="InterPro" id="IPR011890">
    <property type="entry name" value="SMC_prok"/>
</dbReference>
<comment type="similarity">
    <text evidence="6">Belongs to the SMC family.</text>
</comment>
<dbReference type="Pfam" id="PF06470">
    <property type="entry name" value="SMC_hinge"/>
    <property type="match status" value="1"/>
</dbReference>
<organism evidence="9 10">
    <name type="scientific">Fructilactobacillus myrtifloralis</name>
    <dbReference type="NCBI Taxonomy" id="2940301"/>
    <lineage>
        <taxon>Bacteria</taxon>
        <taxon>Bacillati</taxon>
        <taxon>Bacillota</taxon>
        <taxon>Bacilli</taxon>
        <taxon>Lactobacillales</taxon>
        <taxon>Lactobacillaceae</taxon>
        <taxon>Fructilactobacillus</taxon>
    </lineage>
</organism>
<feature type="coiled-coil region" evidence="6">
    <location>
        <begin position="227"/>
        <end position="476"/>
    </location>
</feature>
<dbReference type="Gene3D" id="1.20.1060.20">
    <property type="match status" value="1"/>
</dbReference>
<dbReference type="SUPFAM" id="SSF75553">
    <property type="entry name" value="Smc hinge domain"/>
    <property type="match status" value="1"/>
</dbReference>
<protein>
    <recommendedName>
        <fullName evidence="6">Chromosome partition protein Smc</fullName>
    </recommendedName>
</protein>
<dbReference type="Pfam" id="PF02463">
    <property type="entry name" value="SMC_N"/>
    <property type="match status" value="2"/>
</dbReference>
<dbReference type="HAMAP" id="MF_01894">
    <property type="entry name" value="Smc_prok"/>
    <property type="match status" value="1"/>
</dbReference>
<dbReference type="PANTHER" id="PTHR43977">
    <property type="entry name" value="STRUCTURAL MAINTENANCE OF CHROMOSOMES PROTEIN 3"/>
    <property type="match status" value="1"/>
</dbReference>
<evidence type="ECO:0000256" key="5">
    <source>
        <dbReference type="ARBA" id="ARBA00023125"/>
    </source>
</evidence>
<evidence type="ECO:0000256" key="6">
    <source>
        <dbReference type="HAMAP-Rule" id="MF_01894"/>
    </source>
</evidence>
<evidence type="ECO:0000256" key="4">
    <source>
        <dbReference type="ARBA" id="ARBA00023054"/>
    </source>
</evidence>
<keyword evidence="2 6" id="KW-0547">Nucleotide-binding</keyword>
<reference evidence="9" key="1">
    <citation type="submission" date="2022-05" db="EMBL/GenBank/DDBJ databases">
        <authorList>
            <person name="Oliphant S.A."/>
            <person name="Watson-Haigh N.S."/>
            <person name="Sumby K.M."/>
            <person name="Gardner J.M."/>
            <person name="Jiranek V."/>
        </authorList>
    </citation>
    <scope>NUCLEOTIDE SEQUENCE</scope>
    <source>
        <strain evidence="9">KI16_H9</strain>
    </source>
</reference>
<keyword evidence="4 6" id="KW-0175">Coiled coil</keyword>
<keyword evidence="3 6" id="KW-0067">ATP-binding</keyword>